<dbReference type="EMBL" id="SMAI01000020">
    <property type="protein sequence ID" value="TCT00970.1"/>
    <property type="molecule type" value="Genomic_DNA"/>
</dbReference>
<dbReference type="AlphaFoldDB" id="A0A4R3LKW7"/>
<dbReference type="OrthoDB" id="9815514at2"/>
<sequence>MTAIPRRAAPAAALLTALFVSGGTGLAAAETLMPHRAGYVLSLDPSKPSQKLDGADGRIDYEIRGNSCEGYTVALRQSNRLDTGEGPSAESDMLSTSWEDGKGEAYRFKTVTRANGQVKSDVDAIATRSDGGVTVQITKPRRESVELKGPILMPTEHVRKVLAAAAAGESILQARVFDGSETGEKVYDTLAVIGRPGKAAADLPEAARTALADETVYPVTVSYFDGAGDQQTPVYAMSLSLYANGVIGGLKIDYNDFVLRGVLDRFEPLKPDATCAK</sequence>
<proteinExistence type="predicted"/>
<feature type="signal peptide" evidence="1">
    <location>
        <begin position="1"/>
        <end position="29"/>
    </location>
</feature>
<evidence type="ECO:0000313" key="3">
    <source>
        <dbReference type="Proteomes" id="UP000294664"/>
    </source>
</evidence>
<dbReference type="Proteomes" id="UP000294664">
    <property type="component" value="Unassembled WGS sequence"/>
</dbReference>
<keyword evidence="1" id="KW-0732">Signal</keyword>
<protein>
    <submittedName>
        <fullName evidence="2">Uncharacterized protein DUF1849</fullName>
    </submittedName>
</protein>
<evidence type="ECO:0000256" key="1">
    <source>
        <dbReference type="SAM" id="SignalP"/>
    </source>
</evidence>
<comment type="caution">
    <text evidence="2">The sequence shown here is derived from an EMBL/GenBank/DDBJ whole genome shotgun (WGS) entry which is preliminary data.</text>
</comment>
<keyword evidence="3" id="KW-1185">Reference proteome</keyword>
<evidence type="ECO:0000313" key="2">
    <source>
        <dbReference type="EMBL" id="TCT00970.1"/>
    </source>
</evidence>
<name>A0A4R3LKW7_9HYPH</name>
<reference evidence="2 3" key="1">
    <citation type="submission" date="2019-03" db="EMBL/GenBank/DDBJ databases">
        <title>Genomic Encyclopedia of Type Strains, Phase IV (KMG-IV): sequencing the most valuable type-strain genomes for metagenomic binning, comparative biology and taxonomic classification.</title>
        <authorList>
            <person name="Goeker M."/>
        </authorList>
    </citation>
    <scope>NUCLEOTIDE SEQUENCE [LARGE SCALE GENOMIC DNA]</scope>
    <source>
        <strain evidence="2 3">DSM 9035</strain>
    </source>
</reference>
<dbReference type="InterPro" id="IPR015000">
    <property type="entry name" value="EipB-like"/>
</dbReference>
<accession>A0A4R3LKW7</accession>
<gene>
    <name evidence="2" type="ORF">EDC64_12058</name>
</gene>
<dbReference type="RefSeq" id="WP_132035766.1">
    <property type="nucleotide sequence ID" value="NZ_SMAI01000020.1"/>
</dbReference>
<dbReference type="Pfam" id="PF08904">
    <property type="entry name" value="EipB_like"/>
    <property type="match status" value="1"/>
</dbReference>
<organism evidence="2 3">
    <name type="scientific">Aquabacter spiritensis</name>
    <dbReference type="NCBI Taxonomy" id="933073"/>
    <lineage>
        <taxon>Bacteria</taxon>
        <taxon>Pseudomonadati</taxon>
        <taxon>Pseudomonadota</taxon>
        <taxon>Alphaproteobacteria</taxon>
        <taxon>Hyphomicrobiales</taxon>
        <taxon>Xanthobacteraceae</taxon>
        <taxon>Aquabacter</taxon>
    </lineage>
</organism>
<feature type="chain" id="PRO_5020194139" evidence="1">
    <location>
        <begin position="30"/>
        <end position="277"/>
    </location>
</feature>